<evidence type="ECO:0008006" key="4">
    <source>
        <dbReference type="Google" id="ProtNLM"/>
    </source>
</evidence>
<dbReference type="Proteomes" id="UP000286045">
    <property type="component" value="Unassembled WGS sequence"/>
</dbReference>
<comment type="caution">
    <text evidence="2">The sequence shown here is derived from an EMBL/GenBank/DDBJ whole genome shotgun (WGS) entry which is preliminary data.</text>
</comment>
<evidence type="ECO:0000256" key="1">
    <source>
        <dbReference type="SAM" id="Phobius"/>
    </source>
</evidence>
<feature type="transmembrane region" description="Helical" evidence="1">
    <location>
        <begin position="131"/>
        <end position="151"/>
    </location>
</feature>
<feature type="transmembrane region" description="Helical" evidence="1">
    <location>
        <begin position="20"/>
        <end position="41"/>
    </location>
</feature>
<dbReference type="STRING" id="363999.A0A439D2B3"/>
<evidence type="ECO:0000313" key="2">
    <source>
        <dbReference type="EMBL" id="RWA08437.1"/>
    </source>
</evidence>
<keyword evidence="1" id="KW-0472">Membrane</keyword>
<dbReference type="InterPro" id="IPR037185">
    <property type="entry name" value="EmrE-like"/>
</dbReference>
<feature type="transmembrane region" description="Helical" evidence="1">
    <location>
        <begin position="85"/>
        <end position="105"/>
    </location>
</feature>
<keyword evidence="3" id="KW-1185">Reference proteome</keyword>
<keyword evidence="1" id="KW-1133">Transmembrane helix</keyword>
<accession>A0A439D2B3</accession>
<reference evidence="2 3" key="1">
    <citation type="submission" date="2018-12" db="EMBL/GenBank/DDBJ databases">
        <title>Draft genome sequence of Xylaria grammica IHI A82.</title>
        <authorList>
            <person name="Buettner E."/>
            <person name="Kellner H."/>
        </authorList>
    </citation>
    <scope>NUCLEOTIDE SEQUENCE [LARGE SCALE GENOMIC DNA]</scope>
    <source>
        <strain evidence="2 3">IHI A82</strain>
    </source>
</reference>
<keyword evidence="1" id="KW-0812">Transmembrane</keyword>
<organism evidence="2 3">
    <name type="scientific">Xylaria grammica</name>
    <dbReference type="NCBI Taxonomy" id="363999"/>
    <lineage>
        <taxon>Eukaryota</taxon>
        <taxon>Fungi</taxon>
        <taxon>Dikarya</taxon>
        <taxon>Ascomycota</taxon>
        <taxon>Pezizomycotina</taxon>
        <taxon>Sordariomycetes</taxon>
        <taxon>Xylariomycetidae</taxon>
        <taxon>Xylariales</taxon>
        <taxon>Xylariaceae</taxon>
        <taxon>Xylaria</taxon>
    </lineage>
</organism>
<dbReference type="EMBL" id="RYZI01000200">
    <property type="protein sequence ID" value="RWA08437.1"/>
    <property type="molecule type" value="Genomic_DNA"/>
</dbReference>
<dbReference type="AlphaFoldDB" id="A0A439D2B3"/>
<evidence type="ECO:0000313" key="3">
    <source>
        <dbReference type="Proteomes" id="UP000286045"/>
    </source>
</evidence>
<feature type="transmembrane region" description="Helical" evidence="1">
    <location>
        <begin position="184"/>
        <end position="204"/>
    </location>
</feature>
<sequence>MVAATVNAAAKFCETRPELVHPFMILHIRMLVTGLGCTLYLSHMGSSKSVAFFGVAEVRGLILLRAIGGVFSATGFFSRCLSLGTIPWVDCVSAAGAFVGVALVAQPEDIFHINSTASDASVNTHGRFKGLAFGLFGAFGGVEYLLTVGISKDSSSAATLMMYTQILWALVVDRVVFNITANAWALLGVATIIGSLCLVTIAGGEKVSSVHEQPICEDEDAEMLATDESDLSQID</sequence>
<protein>
    <recommendedName>
        <fullName evidence="4">EamA domain-containing protein</fullName>
    </recommendedName>
</protein>
<dbReference type="SUPFAM" id="SSF103481">
    <property type="entry name" value="Multidrug resistance efflux transporter EmrE"/>
    <property type="match status" value="1"/>
</dbReference>
<proteinExistence type="predicted"/>
<name>A0A439D2B3_9PEZI</name>
<gene>
    <name evidence="2" type="ORF">EKO27_g6673</name>
</gene>
<feature type="transmembrane region" description="Helical" evidence="1">
    <location>
        <begin position="157"/>
        <end position="177"/>
    </location>
</feature>